<organism evidence="2 3">
    <name type="scientific">Colletotrichum godetiae</name>
    <dbReference type="NCBI Taxonomy" id="1209918"/>
    <lineage>
        <taxon>Eukaryota</taxon>
        <taxon>Fungi</taxon>
        <taxon>Dikarya</taxon>
        <taxon>Ascomycota</taxon>
        <taxon>Pezizomycotina</taxon>
        <taxon>Sordariomycetes</taxon>
        <taxon>Hypocreomycetidae</taxon>
        <taxon>Glomerellales</taxon>
        <taxon>Glomerellaceae</taxon>
        <taxon>Colletotrichum</taxon>
        <taxon>Colletotrichum acutatum species complex</taxon>
    </lineage>
</organism>
<keyword evidence="1" id="KW-0812">Transmembrane</keyword>
<proteinExistence type="predicted"/>
<gene>
    <name evidence="2" type="ORF">BDP55DRAFT_211564</name>
</gene>
<feature type="transmembrane region" description="Helical" evidence="1">
    <location>
        <begin position="74"/>
        <end position="104"/>
    </location>
</feature>
<dbReference type="EMBL" id="JAHMHR010000003">
    <property type="protein sequence ID" value="KAK1699920.1"/>
    <property type="molecule type" value="Genomic_DNA"/>
</dbReference>
<evidence type="ECO:0000313" key="2">
    <source>
        <dbReference type="EMBL" id="KAK1699920.1"/>
    </source>
</evidence>
<dbReference type="AlphaFoldDB" id="A0AAJ0AYP1"/>
<accession>A0AAJ0AYP1</accession>
<dbReference type="GeneID" id="85450526"/>
<keyword evidence="1" id="KW-1133">Transmembrane helix</keyword>
<keyword evidence="1" id="KW-0472">Membrane</keyword>
<protein>
    <submittedName>
        <fullName evidence="2">Uncharacterized protein</fullName>
    </submittedName>
</protein>
<name>A0AAJ0AYP1_9PEZI</name>
<keyword evidence="3" id="KW-1185">Reference proteome</keyword>
<dbReference type="Proteomes" id="UP001224890">
    <property type="component" value="Unassembled WGS sequence"/>
</dbReference>
<comment type="caution">
    <text evidence="2">The sequence shown here is derived from an EMBL/GenBank/DDBJ whole genome shotgun (WGS) entry which is preliminary data.</text>
</comment>
<sequence length="141" mass="16138">MMPGPCTTFVFASWPTTLFPTTRNPTTDSVATARCQQNPFFKLPLRWCGWTWCTYCSVVIVLSFILPSPFRVSLAFYVFSSSLAFVLCPLSFFFFFLVPVILWGESSRVRRIKKCAFNFVTRKVCLFGYLYCVSHDSTEAA</sequence>
<dbReference type="RefSeq" id="XP_060435677.1">
    <property type="nucleotide sequence ID" value="XM_060566000.1"/>
</dbReference>
<evidence type="ECO:0000256" key="1">
    <source>
        <dbReference type="SAM" id="Phobius"/>
    </source>
</evidence>
<evidence type="ECO:0000313" key="3">
    <source>
        <dbReference type="Proteomes" id="UP001224890"/>
    </source>
</evidence>
<reference evidence="2" key="1">
    <citation type="submission" date="2021-06" db="EMBL/GenBank/DDBJ databases">
        <title>Comparative genomics, transcriptomics and evolutionary studies reveal genomic signatures of adaptation to plant cell wall in hemibiotrophic fungi.</title>
        <authorList>
            <consortium name="DOE Joint Genome Institute"/>
            <person name="Baroncelli R."/>
            <person name="Diaz J.F."/>
            <person name="Benocci T."/>
            <person name="Peng M."/>
            <person name="Battaglia E."/>
            <person name="Haridas S."/>
            <person name="Andreopoulos W."/>
            <person name="Labutti K."/>
            <person name="Pangilinan J."/>
            <person name="Floch G.L."/>
            <person name="Makela M.R."/>
            <person name="Henrissat B."/>
            <person name="Grigoriev I.V."/>
            <person name="Crouch J.A."/>
            <person name="De Vries R.P."/>
            <person name="Sukno S.A."/>
            <person name="Thon M.R."/>
        </authorList>
    </citation>
    <scope>NUCLEOTIDE SEQUENCE</scope>
    <source>
        <strain evidence="2">CBS 193.32</strain>
    </source>
</reference>
<feature type="transmembrane region" description="Helical" evidence="1">
    <location>
        <begin position="47"/>
        <end position="68"/>
    </location>
</feature>